<feature type="transmembrane region" description="Helical" evidence="9">
    <location>
        <begin position="147"/>
        <end position="172"/>
    </location>
</feature>
<comment type="caution">
    <text evidence="11">The sequence shown here is derived from an EMBL/GenBank/DDBJ whole genome shotgun (WGS) entry which is preliminary data.</text>
</comment>
<feature type="transmembrane region" description="Helical" evidence="9">
    <location>
        <begin position="33"/>
        <end position="52"/>
    </location>
</feature>
<feature type="transmembrane region" description="Helical" evidence="9">
    <location>
        <begin position="107"/>
        <end position="135"/>
    </location>
</feature>
<keyword evidence="6 9" id="KW-0812">Transmembrane</keyword>
<keyword evidence="7 9" id="KW-1133">Transmembrane helix</keyword>
<keyword evidence="4 9" id="KW-1003">Cell membrane</keyword>
<evidence type="ECO:0000256" key="4">
    <source>
        <dbReference type="ARBA" id="ARBA00022475"/>
    </source>
</evidence>
<sequence length="262" mass="29834">MVQVRRRSRLKIWSDVIFALFIREIRSKFSDKFGVSWAVLEPLTFILIMSYGRSLIAGGKDTHSMPTFVFMMYGMLLLQLFLSTFSSSASAVKRNKPLYAFRQVQPISAVLAALLMEVLTKVLMFGFILFFMFFAQIEIRIDDALSLVMLTSLLAIFAFSFGLLFGLAELYVPEMLKVRQILTRPLFFVSGVFFSLQDMPQQYWHYLNWNPILHAIELARQAAYSSFGAQGVSASFLIMSTLAACILSLSVYHAFWKGAISR</sequence>
<evidence type="ECO:0000259" key="10">
    <source>
        <dbReference type="PROSITE" id="PS51012"/>
    </source>
</evidence>
<proteinExistence type="inferred from homology"/>
<keyword evidence="12" id="KW-1185">Reference proteome</keyword>
<evidence type="ECO:0000313" key="11">
    <source>
        <dbReference type="EMBL" id="MBD1389820.1"/>
    </source>
</evidence>
<keyword evidence="3 9" id="KW-0813">Transport</keyword>
<comment type="subcellular location">
    <subcellularLocation>
        <location evidence="1 9">Cell inner membrane</location>
        <topology evidence="1 9">Multi-pass membrane protein</topology>
    </subcellularLocation>
</comment>
<organism evidence="11 12">
    <name type="scientific">Neiella litorisoli</name>
    <dbReference type="NCBI Taxonomy" id="2771431"/>
    <lineage>
        <taxon>Bacteria</taxon>
        <taxon>Pseudomonadati</taxon>
        <taxon>Pseudomonadota</taxon>
        <taxon>Gammaproteobacteria</taxon>
        <taxon>Alteromonadales</taxon>
        <taxon>Echinimonadaceae</taxon>
        <taxon>Neiella</taxon>
    </lineage>
</organism>
<dbReference type="PANTHER" id="PTHR30413">
    <property type="entry name" value="INNER MEMBRANE TRANSPORT PERMEASE"/>
    <property type="match status" value="1"/>
</dbReference>
<reference evidence="11" key="1">
    <citation type="submission" date="2020-09" db="EMBL/GenBank/DDBJ databases">
        <title>A novel bacterium of genus Neiella, isolated from South China Sea.</title>
        <authorList>
            <person name="Huang H."/>
            <person name="Mo K."/>
            <person name="Hu Y."/>
        </authorList>
    </citation>
    <scope>NUCLEOTIDE SEQUENCE</scope>
    <source>
        <strain evidence="11">HB171785</strain>
    </source>
</reference>
<evidence type="ECO:0000256" key="5">
    <source>
        <dbReference type="ARBA" id="ARBA00022519"/>
    </source>
</evidence>
<dbReference type="InterPro" id="IPR047817">
    <property type="entry name" value="ABC2_TM_bact-type"/>
</dbReference>
<feature type="domain" description="ABC transmembrane type-2" evidence="10">
    <location>
        <begin position="33"/>
        <end position="255"/>
    </location>
</feature>
<dbReference type="GO" id="GO:0043190">
    <property type="term" value="C:ATP-binding cassette (ABC) transporter complex"/>
    <property type="evidence" value="ECO:0007669"/>
    <property type="project" value="InterPro"/>
</dbReference>
<evidence type="ECO:0000256" key="6">
    <source>
        <dbReference type="ARBA" id="ARBA00022692"/>
    </source>
</evidence>
<evidence type="ECO:0000256" key="8">
    <source>
        <dbReference type="ARBA" id="ARBA00023136"/>
    </source>
</evidence>
<evidence type="ECO:0000256" key="3">
    <source>
        <dbReference type="ARBA" id="ARBA00022448"/>
    </source>
</evidence>
<dbReference type="GO" id="GO:0015920">
    <property type="term" value="P:lipopolysaccharide transport"/>
    <property type="evidence" value="ECO:0007669"/>
    <property type="project" value="TreeGrafter"/>
</dbReference>
<dbReference type="InterPro" id="IPR000412">
    <property type="entry name" value="ABC_2_transport"/>
</dbReference>
<dbReference type="GO" id="GO:0140359">
    <property type="term" value="F:ABC-type transporter activity"/>
    <property type="evidence" value="ECO:0007669"/>
    <property type="project" value="InterPro"/>
</dbReference>
<dbReference type="Pfam" id="PF01061">
    <property type="entry name" value="ABC2_membrane"/>
    <property type="match status" value="1"/>
</dbReference>
<keyword evidence="5" id="KW-0997">Cell inner membrane</keyword>
<protein>
    <recommendedName>
        <fullName evidence="9">Transport permease protein</fullName>
    </recommendedName>
</protein>
<dbReference type="RefSeq" id="WP_191144916.1">
    <property type="nucleotide sequence ID" value="NZ_JACXAF010000012.1"/>
</dbReference>
<dbReference type="PANTHER" id="PTHR30413:SF8">
    <property type="entry name" value="TRANSPORT PERMEASE PROTEIN"/>
    <property type="match status" value="1"/>
</dbReference>
<accession>A0A8J6UM33</accession>
<evidence type="ECO:0000256" key="2">
    <source>
        <dbReference type="ARBA" id="ARBA00007783"/>
    </source>
</evidence>
<dbReference type="PROSITE" id="PS51012">
    <property type="entry name" value="ABC_TM2"/>
    <property type="match status" value="1"/>
</dbReference>
<dbReference type="PRINTS" id="PR00164">
    <property type="entry name" value="ABC2TRNSPORT"/>
</dbReference>
<dbReference type="Proteomes" id="UP000638014">
    <property type="component" value="Unassembled WGS sequence"/>
</dbReference>
<evidence type="ECO:0000256" key="1">
    <source>
        <dbReference type="ARBA" id="ARBA00004429"/>
    </source>
</evidence>
<feature type="transmembrane region" description="Helical" evidence="9">
    <location>
        <begin position="64"/>
        <end position="86"/>
    </location>
</feature>
<keyword evidence="8 9" id="KW-0472">Membrane</keyword>
<evidence type="ECO:0000256" key="9">
    <source>
        <dbReference type="RuleBase" id="RU361157"/>
    </source>
</evidence>
<evidence type="ECO:0000313" key="12">
    <source>
        <dbReference type="Proteomes" id="UP000638014"/>
    </source>
</evidence>
<dbReference type="AlphaFoldDB" id="A0A8J6UM33"/>
<comment type="similarity">
    <text evidence="2 9">Belongs to the ABC-2 integral membrane protein family.</text>
</comment>
<feature type="transmembrane region" description="Helical" evidence="9">
    <location>
        <begin position="234"/>
        <end position="255"/>
    </location>
</feature>
<name>A0A8J6UM33_9GAMM</name>
<dbReference type="InterPro" id="IPR013525">
    <property type="entry name" value="ABC2_TM"/>
</dbReference>
<dbReference type="EMBL" id="JACXAF010000012">
    <property type="protein sequence ID" value="MBD1389820.1"/>
    <property type="molecule type" value="Genomic_DNA"/>
</dbReference>
<evidence type="ECO:0000256" key="7">
    <source>
        <dbReference type="ARBA" id="ARBA00022989"/>
    </source>
</evidence>
<feature type="transmembrane region" description="Helical" evidence="9">
    <location>
        <begin position="181"/>
        <end position="197"/>
    </location>
</feature>
<gene>
    <name evidence="11" type="ORF">IC617_10310</name>
</gene>